<protein>
    <submittedName>
        <fullName evidence="2">Quercetin dioxygenase-like cupin family protein</fullName>
    </submittedName>
</protein>
<evidence type="ECO:0000259" key="1">
    <source>
        <dbReference type="Pfam" id="PF07883"/>
    </source>
</evidence>
<comment type="caution">
    <text evidence="2">The sequence shown here is derived from an EMBL/GenBank/DDBJ whole genome shotgun (WGS) entry which is preliminary data.</text>
</comment>
<dbReference type="InterPro" id="IPR053146">
    <property type="entry name" value="QDO-like"/>
</dbReference>
<accession>A0ABX2RWZ9</accession>
<feature type="domain" description="Cupin type-2" evidence="1">
    <location>
        <begin position="48"/>
        <end position="118"/>
    </location>
</feature>
<evidence type="ECO:0000313" key="3">
    <source>
        <dbReference type="Proteomes" id="UP000631553"/>
    </source>
</evidence>
<evidence type="ECO:0000313" key="2">
    <source>
        <dbReference type="EMBL" id="NYF59847.1"/>
    </source>
</evidence>
<gene>
    <name evidence="2" type="ORF">HDA35_005678</name>
</gene>
<dbReference type="SUPFAM" id="SSF51182">
    <property type="entry name" value="RmlC-like cupins"/>
    <property type="match status" value="1"/>
</dbReference>
<dbReference type="EMBL" id="JACCCQ010000001">
    <property type="protein sequence ID" value="NYF59847.1"/>
    <property type="molecule type" value="Genomic_DNA"/>
</dbReference>
<dbReference type="InterPro" id="IPR013096">
    <property type="entry name" value="Cupin_2"/>
</dbReference>
<dbReference type="Proteomes" id="UP000631553">
    <property type="component" value="Unassembled WGS sequence"/>
</dbReference>
<organism evidence="2 3">
    <name type="scientific">Micromonospora purpureochromogenes</name>
    <dbReference type="NCBI Taxonomy" id="47872"/>
    <lineage>
        <taxon>Bacteria</taxon>
        <taxon>Bacillati</taxon>
        <taxon>Actinomycetota</taxon>
        <taxon>Actinomycetes</taxon>
        <taxon>Micromonosporales</taxon>
        <taxon>Micromonosporaceae</taxon>
        <taxon>Micromonospora</taxon>
    </lineage>
</organism>
<dbReference type="PANTHER" id="PTHR36440">
    <property type="entry name" value="PUTATIVE (AFU_ORTHOLOGUE AFUA_8G07350)-RELATED"/>
    <property type="match status" value="1"/>
</dbReference>
<dbReference type="PANTHER" id="PTHR36440:SF1">
    <property type="entry name" value="PUTATIVE (AFU_ORTHOLOGUE AFUA_8G07350)-RELATED"/>
    <property type="match status" value="1"/>
</dbReference>
<reference evidence="2 3" key="1">
    <citation type="submission" date="2020-07" db="EMBL/GenBank/DDBJ databases">
        <title>Sequencing the genomes of 1000 actinobacteria strains.</title>
        <authorList>
            <person name="Klenk H.-P."/>
        </authorList>
    </citation>
    <scope>NUCLEOTIDE SEQUENCE [LARGE SCALE GENOMIC DNA]</scope>
    <source>
        <strain evidence="2 3">DSM 43814</strain>
    </source>
</reference>
<dbReference type="InterPro" id="IPR011051">
    <property type="entry name" value="RmlC_Cupin_sf"/>
</dbReference>
<sequence length="164" mass="18122">MTHLADATAAVPGFHPATDAEEVTLGSGSVARFVAPGRLTQGRFGLFEWRLAPHTGGTDTHLHRTFSESFYVTAGTVRLYDGRRWVTGRPGDFLHVPEGRAHGYRNETADPAAMLVLFAPGAPREAYFRELAEIGASGRTLSDDEWVDLWARHDQYRVDPADRD</sequence>
<proteinExistence type="predicted"/>
<dbReference type="InterPro" id="IPR014710">
    <property type="entry name" value="RmlC-like_jellyroll"/>
</dbReference>
<keyword evidence="3" id="KW-1185">Reference proteome</keyword>
<dbReference type="Pfam" id="PF07883">
    <property type="entry name" value="Cupin_2"/>
    <property type="match status" value="1"/>
</dbReference>
<dbReference type="RefSeq" id="WP_179805461.1">
    <property type="nucleotide sequence ID" value="NZ_JACCCQ010000001.1"/>
</dbReference>
<name>A0ABX2RWZ9_9ACTN</name>
<dbReference type="Gene3D" id="2.60.120.10">
    <property type="entry name" value="Jelly Rolls"/>
    <property type="match status" value="1"/>
</dbReference>